<protein>
    <submittedName>
        <fullName evidence="2">Uncharacterized protein</fullName>
    </submittedName>
</protein>
<feature type="region of interest" description="Disordered" evidence="1">
    <location>
        <begin position="33"/>
        <end position="54"/>
    </location>
</feature>
<dbReference type="Pfam" id="PF26467">
    <property type="entry name" value="DUF8143"/>
    <property type="match status" value="1"/>
</dbReference>
<sequence length="54" mass="5939">MAGVGVLFVLFLLLALAAPLVLYVLVRDERERDAANVADREAAERAARRDTPED</sequence>
<dbReference type="GeneID" id="81209266"/>
<dbReference type="EMBL" id="JBHSWX010000012">
    <property type="protein sequence ID" value="MFC6786198.1"/>
    <property type="molecule type" value="Genomic_DNA"/>
</dbReference>
<accession>A0ABD5TA20</accession>
<proteinExistence type="predicted"/>
<keyword evidence="3" id="KW-1185">Reference proteome</keyword>
<gene>
    <name evidence="2" type="ORF">ACFQFD_09435</name>
</gene>
<name>A0ABD5TA20_9EURY</name>
<evidence type="ECO:0000313" key="3">
    <source>
        <dbReference type="Proteomes" id="UP001596443"/>
    </source>
</evidence>
<organism evidence="2 3">
    <name type="scientific">Halobaculum halobium</name>
    <dbReference type="NCBI Taxonomy" id="3032281"/>
    <lineage>
        <taxon>Archaea</taxon>
        <taxon>Methanobacteriati</taxon>
        <taxon>Methanobacteriota</taxon>
        <taxon>Stenosarchaea group</taxon>
        <taxon>Halobacteria</taxon>
        <taxon>Halobacteriales</taxon>
        <taxon>Haloferacaceae</taxon>
        <taxon>Halobaculum</taxon>
    </lineage>
</organism>
<dbReference type="RefSeq" id="WP_284063005.1">
    <property type="nucleotide sequence ID" value="NZ_CP126158.1"/>
</dbReference>
<dbReference type="AlphaFoldDB" id="A0ABD5TA20"/>
<evidence type="ECO:0000256" key="1">
    <source>
        <dbReference type="SAM" id="MobiDB-lite"/>
    </source>
</evidence>
<comment type="caution">
    <text evidence="2">The sequence shown here is derived from an EMBL/GenBank/DDBJ whole genome shotgun (WGS) entry which is preliminary data.</text>
</comment>
<dbReference type="Proteomes" id="UP001596443">
    <property type="component" value="Unassembled WGS sequence"/>
</dbReference>
<reference evidence="2 3" key="1">
    <citation type="journal article" date="2019" name="Int. J. Syst. Evol. Microbiol.">
        <title>The Global Catalogue of Microorganisms (GCM) 10K type strain sequencing project: providing services to taxonomists for standard genome sequencing and annotation.</title>
        <authorList>
            <consortium name="The Broad Institute Genomics Platform"/>
            <consortium name="The Broad Institute Genome Sequencing Center for Infectious Disease"/>
            <person name="Wu L."/>
            <person name="Ma J."/>
        </authorList>
    </citation>
    <scope>NUCLEOTIDE SEQUENCE [LARGE SCALE GENOMIC DNA]</scope>
    <source>
        <strain evidence="2 3">SYNS20</strain>
    </source>
</reference>
<dbReference type="InterPro" id="IPR058456">
    <property type="entry name" value="DUF8143"/>
</dbReference>
<evidence type="ECO:0000313" key="2">
    <source>
        <dbReference type="EMBL" id="MFC6786198.1"/>
    </source>
</evidence>